<feature type="compositionally biased region" description="Polar residues" evidence="1">
    <location>
        <begin position="57"/>
        <end position="67"/>
    </location>
</feature>
<evidence type="ECO:0000313" key="3">
    <source>
        <dbReference type="EMBL" id="BDZ48668.1"/>
    </source>
</evidence>
<dbReference type="Proteomes" id="UP001321486">
    <property type="component" value="Chromosome"/>
</dbReference>
<keyword evidence="2" id="KW-1133">Transmembrane helix</keyword>
<keyword evidence="2" id="KW-0812">Transmembrane</keyword>
<accession>A0ABM8GKE3</accession>
<dbReference type="Pfam" id="PF19516">
    <property type="entry name" value="DUF6049"/>
    <property type="match status" value="1"/>
</dbReference>
<dbReference type="EMBL" id="AP027732">
    <property type="protein sequence ID" value="BDZ48668.1"/>
    <property type="molecule type" value="Genomic_DNA"/>
</dbReference>
<gene>
    <name evidence="3" type="ORF">GCM10025867_09090</name>
</gene>
<sequence length="477" mass="49441">MRQAGATKLPQPIDFADAIAAQEKAEPDSYVAATQSPGDNANDQGNADPGNADPGKSDQNGADQNKGTATDAPTDTAPASPPATPTTIPPTSAVPTTASLLAFPYTEKSIAWPLEGTVAAADLGAFSSSGLTTTILGSGNVTVPASSTEDAASTIGSQKVLVSDDTLSSLIRSAVDAGTNEEWKSDIALLSAELATLTHERPSDARTLLTTLGRNWATTGSKLDETLTALSKMTWVTEAPLSSAIGSDSTGVTLSAKKAVDARVDALKPLVQADASLGQFATALKQPTLVTAKERLRFLALSSTAWSDNTSGLTSEISKVTSSVKKTTGLISVVDGSPINILGDRSSLPVMIQNDTTSTAIVYLHVVPSNYYLSVENKDVPVTVQPNSQQRVTVPVQSVANGKVTLTLSLSSKQGIAISDPTQIGITVRAGWETVITLVFAVAVVVLFGGGIYRSVRRRRRAKGQKAQDPLVPGTTE</sequence>
<feature type="compositionally biased region" description="Pro residues" evidence="1">
    <location>
        <begin position="79"/>
        <end position="88"/>
    </location>
</feature>
<feature type="compositionally biased region" description="Polar residues" evidence="1">
    <location>
        <begin position="32"/>
        <end position="45"/>
    </location>
</feature>
<name>A0ABM8GKE3_9MICO</name>
<organism evidence="3 4">
    <name type="scientific">Frondihabitans sucicola</name>
    <dbReference type="NCBI Taxonomy" id="1268041"/>
    <lineage>
        <taxon>Bacteria</taxon>
        <taxon>Bacillati</taxon>
        <taxon>Actinomycetota</taxon>
        <taxon>Actinomycetes</taxon>
        <taxon>Micrococcales</taxon>
        <taxon>Microbacteriaceae</taxon>
        <taxon>Frondihabitans</taxon>
    </lineage>
</organism>
<protein>
    <submittedName>
        <fullName evidence="3">Uncharacterized protein</fullName>
    </submittedName>
</protein>
<evidence type="ECO:0000313" key="4">
    <source>
        <dbReference type="Proteomes" id="UP001321486"/>
    </source>
</evidence>
<feature type="compositionally biased region" description="Low complexity" evidence="1">
    <location>
        <begin position="68"/>
        <end position="78"/>
    </location>
</feature>
<evidence type="ECO:0000256" key="2">
    <source>
        <dbReference type="SAM" id="Phobius"/>
    </source>
</evidence>
<evidence type="ECO:0000256" key="1">
    <source>
        <dbReference type="SAM" id="MobiDB-lite"/>
    </source>
</evidence>
<dbReference type="InterPro" id="IPR046112">
    <property type="entry name" value="DUF6049"/>
</dbReference>
<proteinExistence type="predicted"/>
<keyword evidence="2" id="KW-0472">Membrane</keyword>
<feature type="region of interest" description="Disordered" evidence="1">
    <location>
        <begin position="1"/>
        <end position="92"/>
    </location>
</feature>
<feature type="transmembrane region" description="Helical" evidence="2">
    <location>
        <begin position="430"/>
        <end position="453"/>
    </location>
</feature>
<reference evidence="4" key="1">
    <citation type="journal article" date="2019" name="Int. J. Syst. Evol. Microbiol.">
        <title>The Global Catalogue of Microorganisms (GCM) 10K type strain sequencing project: providing services to taxonomists for standard genome sequencing and annotation.</title>
        <authorList>
            <consortium name="The Broad Institute Genomics Platform"/>
            <consortium name="The Broad Institute Genome Sequencing Center for Infectious Disease"/>
            <person name="Wu L."/>
            <person name="Ma J."/>
        </authorList>
    </citation>
    <scope>NUCLEOTIDE SEQUENCE [LARGE SCALE GENOMIC DNA]</scope>
    <source>
        <strain evidence="4">NBRC 108728</strain>
    </source>
</reference>
<keyword evidence="4" id="KW-1185">Reference proteome</keyword>